<proteinExistence type="predicted"/>
<evidence type="ECO:0008006" key="3">
    <source>
        <dbReference type="Google" id="ProtNLM"/>
    </source>
</evidence>
<name>A0A0A9AT20_ARUDO</name>
<dbReference type="AlphaFoldDB" id="A0A0A9AT20"/>
<organism evidence="2">
    <name type="scientific">Arundo donax</name>
    <name type="common">Giant reed</name>
    <name type="synonym">Donax arundinaceus</name>
    <dbReference type="NCBI Taxonomy" id="35708"/>
    <lineage>
        <taxon>Eukaryota</taxon>
        <taxon>Viridiplantae</taxon>
        <taxon>Streptophyta</taxon>
        <taxon>Embryophyta</taxon>
        <taxon>Tracheophyta</taxon>
        <taxon>Spermatophyta</taxon>
        <taxon>Magnoliopsida</taxon>
        <taxon>Liliopsida</taxon>
        <taxon>Poales</taxon>
        <taxon>Poaceae</taxon>
        <taxon>PACMAD clade</taxon>
        <taxon>Arundinoideae</taxon>
        <taxon>Arundineae</taxon>
        <taxon>Arundo</taxon>
    </lineage>
</organism>
<evidence type="ECO:0000313" key="2">
    <source>
        <dbReference type="EMBL" id="JAD54271.1"/>
    </source>
</evidence>
<feature type="chain" id="PRO_5015033097" description="Secreted protein" evidence="1">
    <location>
        <begin position="24"/>
        <end position="128"/>
    </location>
</feature>
<reference evidence="2" key="1">
    <citation type="submission" date="2014-09" db="EMBL/GenBank/DDBJ databases">
        <authorList>
            <person name="Magalhaes I.L.F."/>
            <person name="Oliveira U."/>
            <person name="Santos F.R."/>
            <person name="Vidigal T.H.D.A."/>
            <person name="Brescovit A.D."/>
            <person name="Santos A.J."/>
        </authorList>
    </citation>
    <scope>NUCLEOTIDE SEQUENCE</scope>
    <source>
        <tissue evidence="2">Shoot tissue taken approximately 20 cm above the soil surface</tissue>
    </source>
</reference>
<dbReference type="EMBL" id="GBRH01243624">
    <property type="protein sequence ID" value="JAD54271.1"/>
    <property type="molecule type" value="Transcribed_RNA"/>
</dbReference>
<keyword evidence="1" id="KW-0732">Signal</keyword>
<reference evidence="2" key="2">
    <citation type="journal article" date="2015" name="Data Brief">
        <title>Shoot transcriptome of the giant reed, Arundo donax.</title>
        <authorList>
            <person name="Barrero R.A."/>
            <person name="Guerrero F.D."/>
            <person name="Moolhuijzen P."/>
            <person name="Goolsby J.A."/>
            <person name="Tidwell J."/>
            <person name="Bellgard S.E."/>
            <person name="Bellgard M.I."/>
        </authorList>
    </citation>
    <scope>NUCLEOTIDE SEQUENCE</scope>
    <source>
        <tissue evidence="2">Shoot tissue taken approximately 20 cm above the soil surface</tissue>
    </source>
</reference>
<sequence>MCSSIQLNITLLVSLAIMEDVSTDRSRRISTACLFSNSSHLSHSRILSRELMIASLFFEISRCSLLLVFPGPVMSRLMSSIFSTTILDNLSWSSSLWSWSEIRGAMILDSRPWVLLMTLQLSSSTASF</sequence>
<accession>A0A0A9AT20</accession>
<evidence type="ECO:0000256" key="1">
    <source>
        <dbReference type="SAM" id="SignalP"/>
    </source>
</evidence>
<protein>
    <recommendedName>
        <fullName evidence="3">Secreted protein</fullName>
    </recommendedName>
</protein>
<feature type="signal peptide" evidence="1">
    <location>
        <begin position="1"/>
        <end position="23"/>
    </location>
</feature>
<dbReference type="EMBL" id="GBRH01160380">
    <property type="protein sequence ID" value="JAE37516.1"/>
    <property type="molecule type" value="Transcribed_RNA"/>
</dbReference>